<organism evidence="1 2">
    <name type="scientific">Pocillopora meandrina</name>
    <dbReference type="NCBI Taxonomy" id="46732"/>
    <lineage>
        <taxon>Eukaryota</taxon>
        <taxon>Metazoa</taxon>
        <taxon>Cnidaria</taxon>
        <taxon>Anthozoa</taxon>
        <taxon>Hexacorallia</taxon>
        <taxon>Scleractinia</taxon>
        <taxon>Astrocoeniina</taxon>
        <taxon>Pocilloporidae</taxon>
        <taxon>Pocillopora</taxon>
    </lineage>
</organism>
<keyword evidence="2" id="KW-1185">Reference proteome</keyword>
<sequence length="145" mass="16527">MVEKLGVSQTYKVHVLQKCKSTPRFAKHLLGERPSVRYTEGGILLHEPVHFKKLTQFQNVLSAAFGSGPDQEYLVSYRMTKDHVTFHSMMYPRKGNSCSYLVQFCAHGRKCYGRVVCYILFQNVAYALITEYGLTGLNVCQDLPL</sequence>
<dbReference type="Proteomes" id="UP001159428">
    <property type="component" value="Unassembled WGS sequence"/>
</dbReference>
<evidence type="ECO:0000313" key="1">
    <source>
        <dbReference type="EMBL" id="CAH3107091.1"/>
    </source>
</evidence>
<protein>
    <submittedName>
        <fullName evidence="1">Uncharacterized protein</fullName>
    </submittedName>
</protein>
<accession>A0AAU9W7T9</accession>
<dbReference type="AlphaFoldDB" id="A0AAU9W7T9"/>
<feature type="non-terminal residue" evidence="1">
    <location>
        <position position="145"/>
    </location>
</feature>
<dbReference type="EMBL" id="CALNXJ010000010">
    <property type="protein sequence ID" value="CAH3107091.1"/>
    <property type="molecule type" value="Genomic_DNA"/>
</dbReference>
<evidence type="ECO:0000313" key="2">
    <source>
        <dbReference type="Proteomes" id="UP001159428"/>
    </source>
</evidence>
<gene>
    <name evidence="1" type="ORF">PMEA_00001845</name>
</gene>
<reference evidence="1 2" key="1">
    <citation type="submission" date="2022-05" db="EMBL/GenBank/DDBJ databases">
        <authorList>
            <consortium name="Genoscope - CEA"/>
            <person name="William W."/>
        </authorList>
    </citation>
    <scope>NUCLEOTIDE SEQUENCE [LARGE SCALE GENOMIC DNA]</scope>
</reference>
<name>A0AAU9W7T9_9CNID</name>
<proteinExistence type="predicted"/>
<comment type="caution">
    <text evidence="1">The sequence shown here is derived from an EMBL/GenBank/DDBJ whole genome shotgun (WGS) entry which is preliminary data.</text>
</comment>